<evidence type="ECO:0000313" key="8">
    <source>
        <dbReference type="Proteomes" id="UP000594380"/>
    </source>
</evidence>
<dbReference type="GO" id="GO:0006310">
    <property type="term" value="P:DNA recombination"/>
    <property type="evidence" value="ECO:0007669"/>
    <property type="project" value="UniProtKB-KW"/>
</dbReference>
<dbReference type="GeneID" id="301099422"/>
<comment type="caution">
    <text evidence="7">The sequence shown here is derived from an EMBL/GenBank/DDBJ whole genome shotgun (WGS) entry which is preliminary data.</text>
</comment>
<dbReference type="InterPro" id="IPR011010">
    <property type="entry name" value="DNA_brk_join_enz"/>
</dbReference>
<name>A0A7Y6MVX1_9BURK</name>
<keyword evidence="2" id="KW-0229">DNA integration</keyword>
<dbReference type="SUPFAM" id="SSF56349">
    <property type="entry name" value="DNA breaking-rejoining enzymes"/>
    <property type="match status" value="1"/>
</dbReference>
<dbReference type="AlphaFoldDB" id="A0A7Y6MVX1"/>
<keyword evidence="5" id="KW-0175">Coiled coil</keyword>
<dbReference type="Gene3D" id="1.10.443.10">
    <property type="entry name" value="Intergrase catalytic core"/>
    <property type="match status" value="1"/>
</dbReference>
<keyword evidence="3" id="KW-0238">DNA-binding</keyword>
<evidence type="ECO:0000256" key="5">
    <source>
        <dbReference type="SAM" id="Coils"/>
    </source>
</evidence>
<accession>A0A7Y6MVX1</accession>
<evidence type="ECO:0000313" key="7">
    <source>
        <dbReference type="EMBL" id="NUX98832.1"/>
    </source>
</evidence>
<evidence type="ECO:0000256" key="4">
    <source>
        <dbReference type="ARBA" id="ARBA00023172"/>
    </source>
</evidence>
<dbReference type="PANTHER" id="PTHR30349:SF41">
    <property type="entry name" value="INTEGRASE_RECOMBINASE PROTEIN MJ0367-RELATED"/>
    <property type="match status" value="1"/>
</dbReference>
<sequence length="421" mass="46845">MAEAIDYSFDAAAVLLSGHTPPRPLSKLDLEEIFEAYDEYLVLGEHSGNALARLVSSVRPSPMNSAASSALKHASLRGFLKLSERARRQALDMLQAGLSSVQIDVAPLFTGIGTRVPIDPAERQAMKATSMTAGVLAGGPKAKESTVLPLSHFARVYDHKRAFPYDDIPKLIRSLPTYRDRAYYGFLAASGCRDHEGSQILFDDVDVKAGTVSLVDPASRKNHESYLYLSPRQRERLCWKGRTTQTTLLIEPFASMFFEALEGYMKHEYVPHGLHRFVFQYLAKGFEGQPFFLSLASSRRETFHSAVRRAAIEAVVSGPHSLRHSYGTYLVNYFPRTNGQYGLPLAIVQQLMGHADIKSTKKYAQLDEDLRILELEHANAMVFNGENPKSILELKLQALNAEVERVKAALREQAALFEQAA</sequence>
<feature type="coiled-coil region" evidence="5">
    <location>
        <begin position="389"/>
        <end position="420"/>
    </location>
</feature>
<dbReference type="CDD" id="cd00397">
    <property type="entry name" value="DNA_BRE_C"/>
    <property type="match status" value="1"/>
</dbReference>
<dbReference type="GO" id="GO:0015074">
    <property type="term" value="P:DNA integration"/>
    <property type="evidence" value="ECO:0007669"/>
    <property type="project" value="UniProtKB-KW"/>
</dbReference>
<dbReference type="InterPro" id="IPR002104">
    <property type="entry name" value="Integrase_catalytic"/>
</dbReference>
<dbReference type="GO" id="GO:0003677">
    <property type="term" value="F:DNA binding"/>
    <property type="evidence" value="ECO:0007669"/>
    <property type="project" value="UniProtKB-KW"/>
</dbReference>
<keyword evidence="4" id="KW-0233">DNA recombination</keyword>
<organism evidence="7 8">
    <name type="scientific">Paraburkholderia youngii</name>
    <dbReference type="NCBI Taxonomy" id="2782701"/>
    <lineage>
        <taxon>Bacteria</taxon>
        <taxon>Pseudomonadati</taxon>
        <taxon>Pseudomonadota</taxon>
        <taxon>Betaproteobacteria</taxon>
        <taxon>Burkholderiales</taxon>
        <taxon>Burkholderiaceae</taxon>
        <taxon>Paraburkholderia</taxon>
    </lineage>
</organism>
<evidence type="ECO:0000256" key="1">
    <source>
        <dbReference type="ARBA" id="ARBA00008857"/>
    </source>
</evidence>
<feature type="domain" description="Tyr recombinase" evidence="6">
    <location>
        <begin position="158"/>
        <end position="377"/>
    </location>
</feature>
<protein>
    <submittedName>
        <fullName evidence="7">Site-specific integrase</fullName>
    </submittedName>
</protein>
<evidence type="ECO:0000256" key="2">
    <source>
        <dbReference type="ARBA" id="ARBA00022908"/>
    </source>
</evidence>
<dbReference type="Pfam" id="PF00589">
    <property type="entry name" value="Phage_integrase"/>
    <property type="match status" value="1"/>
</dbReference>
<comment type="similarity">
    <text evidence="1">Belongs to the 'phage' integrase family.</text>
</comment>
<reference evidence="7 8" key="1">
    <citation type="submission" date="2020-02" db="EMBL/GenBank/DDBJ databases">
        <title>Paraburkholderia simonii sp. nov. and Paraburkholderia youngii sp. nov. Brazilian and Mexican Mimosa-associated rhizobia.</title>
        <authorList>
            <person name="Mavima L."/>
            <person name="Beukes C.W."/>
            <person name="Chan W.Y."/>
            <person name="Palmer M."/>
            <person name="De Meyer S.E."/>
            <person name="James E.K."/>
            <person name="Venter S.N."/>
            <person name="Steenkamp E.T."/>
        </authorList>
    </citation>
    <scope>NUCLEOTIDE SEQUENCE [LARGE SCALE GENOMIC DNA]</scope>
    <source>
        <strain evidence="7 8">JPY169</strain>
    </source>
</reference>
<gene>
    <name evidence="7" type="ORF">G5S42_03560</name>
</gene>
<dbReference type="RefSeq" id="WP_176105555.1">
    <property type="nucleotide sequence ID" value="NZ_JAALDK010000001.1"/>
</dbReference>
<proteinExistence type="inferred from homology"/>
<dbReference type="PROSITE" id="PS51898">
    <property type="entry name" value="TYR_RECOMBINASE"/>
    <property type="match status" value="1"/>
</dbReference>
<dbReference type="PANTHER" id="PTHR30349">
    <property type="entry name" value="PHAGE INTEGRASE-RELATED"/>
    <property type="match status" value="1"/>
</dbReference>
<dbReference type="InterPro" id="IPR050090">
    <property type="entry name" value="Tyrosine_recombinase_XerCD"/>
</dbReference>
<dbReference type="InterPro" id="IPR013762">
    <property type="entry name" value="Integrase-like_cat_sf"/>
</dbReference>
<evidence type="ECO:0000256" key="3">
    <source>
        <dbReference type="ARBA" id="ARBA00023125"/>
    </source>
</evidence>
<evidence type="ECO:0000259" key="6">
    <source>
        <dbReference type="PROSITE" id="PS51898"/>
    </source>
</evidence>
<dbReference type="Proteomes" id="UP000594380">
    <property type="component" value="Unassembled WGS sequence"/>
</dbReference>
<dbReference type="EMBL" id="JAALDK010000001">
    <property type="protein sequence ID" value="NUX98832.1"/>
    <property type="molecule type" value="Genomic_DNA"/>
</dbReference>